<evidence type="ECO:0000256" key="1">
    <source>
        <dbReference type="SAM" id="MobiDB-lite"/>
    </source>
</evidence>
<keyword evidence="3" id="KW-1185">Reference proteome</keyword>
<dbReference type="EMBL" id="VSRR010002238">
    <property type="protein sequence ID" value="MPC30357.1"/>
    <property type="molecule type" value="Genomic_DNA"/>
</dbReference>
<accession>A0A5B7EAH0</accession>
<protein>
    <submittedName>
        <fullName evidence="2">Uncharacterized protein</fullName>
    </submittedName>
</protein>
<proteinExistence type="predicted"/>
<evidence type="ECO:0000313" key="2">
    <source>
        <dbReference type="EMBL" id="MPC30357.1"/>
    </source>
</evidence>
<dbReference type="Proteomes" id="UP000324222">
    <property type="component" value="Unassembled WGS sequence"/>
</dbReference>
<dbReference type="AlphaFoldDB" id="A0A5B7EAH0"/>
<gene>
    <name evidence="2" type="ORF">E2C01_023618</name>
</gene>
<name>A0A5B7EAH0_PORTR</name>
<evidence type="ECO:0000313" key="3">
    <source>
        <dbReference type="Proteomes" id="UP000324222"/>
    </source>
</evidence>
<comment type="caution">
    <text evidence="2">The sequence shown here is derived from an EMBL/GenBank/DDBJ whole genome shotgun (WGS) entry which is preliminary data.</text>
</comment>
<reference evidence="2 3" key="1">
    <citation type="submission" date="2019-05" db="EMBL/GenBank/DDBJ databases">
        <title>Another draft genome of Portunus trituberculatus and its Hox gene families provides insights of decapod evolution.</title>
        <authorList>
            <person name="Jeong J.-H."/>
            <person name="Song I."/>
            <person name="Kim S."/>
            <person name="Choi T."/>
            <person name="Kim D."/>
            <person name="Ryu S."/>
            <person name="Kim W."/>
        </authorList>
    </citation>
    <scope>NUCLEOTIDE SEQUENCE [LARGE SCALE GENOMIC DNA]</scope>
    <source>
        <tissue evidence="2">Muscle</tissue>
    </source>
</reference>
<feature type="region of interest" description="Disordered" evidence="1">
    <location>
        <begin position="25"/>
        <end position="47"/>
    </location>
</feature>
<sequence length="89" mass="9632">MPSKHSSFLEGQYLLGNAESQAAKHLDSGGVRGLAAGKRESVAGARTRRIPAGGSLLETKLSRSRQQNFQELRNCPALQLERTNSVLLN</sequence>
<organism evidence="2 3">
    <name type="scientific">Portunus trituberculatus</name>
    <name type="common">Swimming crab</name>
    <name type="synonym">Neptunus trituberculatus</name>
    <dbReference type="NCBI Taxonomy" id="210409"/>
    <lineage>
        <taxon>Eukaryota</taxon>
        <taxon>Metazoa</taxon>
        <taxon>Ecdysozoa</taxon>
        <taxon>Arthropoda</taxon>
        <taxon>Crustacea</taxon>
        <taxon>Multicrustacea</taxon>
        <taxon>Malacostraca</taxon>
        <taxon>Eumalacostraca</taxon>
        <taxon>Eucarida</taxon>
        <taxon>Decapoda</taxon>
        <taxon>Pleocyemata</taxon>
        <taxon>Brachyura</taxon>
        <taxon>Eubrachyura</taxon>
        <taxon>Portunoidea</taxon>
        <taxon>Portunidae</taxon>
        <taxon>Portuninae</taxon>
        <taxon>Portunus</taxon>
    </lineage>
</organism>